<dbReference type="Gene3D" id="1.10.1450.10">
    <property type="entry name" value="Tetraspanin"/>
    <property type="match status" value="1"/>
</dbReference>
<dbReference type="InterPro" id="IPR018499">
    <property type="entry name" value="Tetraspanin/Peripherin"/>
</dbReference>
<dbReference type="InterPro" id="IPR008952">
    <property type="entry name" value="Tetraspanin_EC2_sf"/>
</dbReference>
<keyword evidence="8" id="KW-1185">Reference proteome</keyword>
<dbReference type="PANTHER" id="PTHR19282:SF452">
    <property type="entry name" value="LD03691P"/>
    <property type="match status" value="1"/>
</dbReference>
<reference evidence="7" key="1">
    <citation type="submission" date="2022-03" db="EMBL/GenBank/DDBJ databases">
        <authorList>
            <person name="Sayadi A."/>
        </authorList>
    </citation>
    <scope>NUCLEOTIDE SEQUENCE</scope>
</reference>
<name>A0A9P0JXU9_ACAOB</name>
<dbReference type="GO" id="GO:0016020">
    <property type="term" value="C:membrane"/>
    <property type="evidence" value="ECO:0007669"/>
    <property type="project" value="UniProtKB-SubCell"/>
</dbReference>
<dbReference type="PANTHER" id="PTHR19282">
    <property type="entry name" value="TETRASPANIN"/>
    <property type="match status" value="1"/>
</dbReference>
<evidence type="ECO:0000313" key="7">
    <source>
        <dbReference type="EMBL" id="CAH1959497.1"/>
    </source>
</evidence>
<evidence type="ECO:0000256" key="2">
    <source>
        <dbReference type="ARBA" id="ARBA00022692"/>
    </source>
</evidence>
<feature type="region of interest" description="Disordered" evidence="5">
    <location>
        <begin position="239"/>
        <end position="286"/>
    </location>
</feature>
<keyword evidence="4 6" id="KW-0472">Membrane</keyword>
<feature type="transmembrane region" description="Helical" evidence="6">
    <location>
        <begin position="12"/>
        <end position="31"/>
    </location>
</feature>
<dbReference type="SUPFAM" id="SSF48652">
    <property type="entry name" value="Tetraspanin"/>
    <property type="match status" value="1"/>
</dbReference>
<feature type="transmembrane region" description="Helical" evidence="6">
    <location>
        <begin position="81"/>
        <end position="105"/>
    </location>
</feature>
<evidence type="ECO:0008006" key="9">
    <source>
        <dbReference type="Google" id="ProtNLM"/>
    </source>
</evidence>
<evidence type="ECO:0000256" key="3">
    <source>
        <dbReference type="ARBA" id="ARBA00022989"/>
    </source>
</evidence>
<dbReference type="EMBL" id="CAKOFQ010006682">
    <property type="protein sequence ID" value="CAH1959497.1"/>
    <property type="molecule type" value="Genomic_DNA"/>
</dbReference>
<dbReference type="OrthoDB" id="6239677at2759"/>
<evidence type="ECO:0000256" key="6">
    <source>
        <dbReference type="SAM" id="Phobius"/>
    </source>
</evidence>
<gene>
    <name evidence="7" type="ORF">ACAOBT_LOCUS3204</name>
</gene>
<dbReference type="AlphaFoldDB" id="A0A9P0JXU9"/>
<feature type="transmembrane region" description="Helical" evidence="6">
    <location>
        <begin position="188"/>
        <end position="214"/>
    </location>
</feature>
<comment type="caution">
    <text evidence="7">The sequence shown here is derived from an EMBL/GenBank/DDBJ whole genome shotgun (WGS) entry which is preliminary data.</text>
</comment>
<evidence type="ECO:0000256" key="1">
    <source>
        <dbReference type="ARBA" id="ARBA00004141"/>
    </source>
</evidence>
<comment type="subcellular location">
    <subcellularLocation>
        <location evidence="1">Membrane</location>
        <topology evidence="1">Multi-pass membrane protein</topology>
    </subcellularLocation>
</comment>
<proteinExistence type="predicted"/>
<evidence type="ECO:0000313" key="8">
    <source>
        <dbReference type="Proteomes" id="UP001152888"/>
    </source>
</evidence>
<protein>
    <recommendedName>
        <fullName evidence="9">Tetraspanin</fullName>
    </recommendedName>
</protein>
<feature type="compositionally biased region" description="Pro residues" evidence="5">
    <location>
        <begin position="276"/>
        <end position="286"/>
    </location>
</feature>
<feature type="transmembrane region" description="Helical" evidence="6">
    <location>
        <begin position="51"/>
        <end position="69"/>
    </location>
</feature>
<evidence type="ECO:0000256" key="4">
    <source>
        <dbReference type="ARBA" id="ARBA00023136"/>
    </source>
</evidence>
<keyword evidence="2 6" id="KW-0812">Transmembrane</keyword>
<sequence length="286" mass="31967">MASLKLKEVLCYLYSGLLFVSGILLIVYSSVLCYKVFYHFTFIPSGPLGPLISLFALGIIHLFLTWLGVYGPKREHNFHLIMFLTFTIILLICELTIGIWSMVLWDEASTISSELQTKSFLKMKESCNEKNWIKLQRQFECCGLHGADDYSEKNCKITCVDHKMLNATSDIYYNNGCQKKFIKYMKGIVIQGGVLGFLAALFQAVGVFLFITYFRSLREVRKERAARLSARQRQLSESGVPAAAWRTDATQTPDVPLMAPPIPGAPPPTAASEPVPSSPPPPGLKV</sequence>
<evidence type="ECO:0000256" key="5">
    <source>
        <dbReference type="SAM" id="MobiDB-lite"/>
    </source>
</evidence>
<dbReference type="Proteomes" id="UP001152888">
    <property type="component" value="Unassembled WGS sequence"/>
</dbReference>
<accession>A0A9P0JXU9</accession>
<organism evidence="7 8">
    <name type="scientific">Acanthoscelides obtectus</name>
    <name type="common">Bean weevil</name>
    <name type="synonym">Bruchus obtectus</name>
    <dbReference type="NCBI Taxonomy" id="200917"/>
    <lineage>
        <taxon>Eukaryota</taxon>
        <taxon>Metazoa</taxon>
        <taxon>Ecdysozoa</taxon>
        <taxon>Arthropoda</taxon>
        <taxon>Hexapoda</taxon>
        <taxon>Insecta</taxon>
        <taxon>Pterygota</taxon>
        <taxon>Neoptera</taxon>
        <taxon>Endopterygota</taxon>
        <taxon>Coleoptera</taxon>
        <taxon>Polyphaga</taxon>
        <taxon>Cucujiformia</taxon>
        <taxon>Chrysomeloidea</taxon>
        <taxon>Chrysomelidae</taxon>
        <taxon>Bruchinae</taxon>
        <taxon>Bruchini</taxon>
        <taxon>Acanthoscelides</taxon>
    </lineage>
</organism>
<feature type="compositionally biased region" description="Pro residues" evidence="5">
    <location>
        <begin position="258"/>
        <end position="269"/>
    </location>
</feature>
<keyword evidence="3 6" id="KW-1133">Transmembrane helix</keyword>
<dbReference type="CDD" id="cd03127">
    <property type="entry name" value="tetraspanin_LEL"/>
    <property type="match status" value="1"/>
</dbReference>
<dbReference type="Pfam" id="PF00335">
    <property type="entry name" value="Tetraspanin"/>
    <property type="match status" value="1"/>
</dbReference>